<gene>
    <name evidence="2" type="ORF">CBW24_09705</name>
</gene>
<feature type="compositionally biased region" description="Low complexity" evidence="1">
    <location>
        <begin position="169"/>
        <end position="200"/>
    </location>
</feature>
<dbReference type="OrthoDB" id="7471221at2"/>
<feature type="region of interest" description="Disordered" evidence="1">
    <location>
        <begin position="1"/>
        <end position="27"/>
    </location>
</feature>
<feature type="region of interest" description="Disordered" evidence="1">
    <location>
        <begin position="89"/>
        <end position="206"/>
    </location>
</feature>
<proteinExistence type="predicted"/>
<protein>
    <recommendedName>
        <fullName evidence="4">DUF3618 domain-containing protein</fullName>
    </recommendedName>
</protein>
<organism evidence="2 3">
    <name type="scientific">Pacificitalea manganoxidans</name>
    <dbReference type="NCBI Taxonomy" id="1411902"/>
    <lineage>
        <taxon>Bacteria</taxon>
        <taxon>Pseudomonadati</taxon>
        <taxon>Pseudomonadota</taxon>
        <taxon>Alphaproteobacteria</taxon>
        <taxon>Rhodobacterales</taxon>
        <taxon>Paracoccaceae</taxon>
        <taxon>Pacificitalea</taxon>
    </lineage>
</organism>
<dbReference type="InterPro" id="IPR022062">
    <property type="entry name" value="DUF3618"/>
</dbReference>
<evidence type="ECO:0008006" key="4">
    <source>
        <dbReference type="Google" id="ProtNLM"/>
    </source>
</evidence>
<reference evidence="2 3" key="1">
    <citation type="submission" date="2017-05" db="EMBL/GenBank/DDBJ databases">
        <title>Comparative genomic and metabolic analysis of manganese-oxidizing mechanisms in Celeribater manganoxidans DY25T: its adaption to the environment of polymetallic nodule.</title>
        <authorList>
            <person name="Wang X."/>
        </authorList>
    </citation>
    <scope>NUCLEOTIDE SEQUENCE [LARGE SCALE GENOMIC DNA]</scope>
    <source>
        <strain evidence="2 3">DY25</strain>
    </source>
</reference>
<dbReference type="AlphaFoldDB" id="A0A291M024"/>
<evidence type="ECO:0000313" key="2">
    <source>
        <dbReference type="EMBL" id="ATI42260.1"/>
    </source>
</evidence>
<feature type="compositionally biased region" description="Basic and acidic residues" evidence="1">
    <location>
        <begin position="89"/>
        <end position="113"/>
    </location>
</feature>
<feature type="compositionally biased region" description="Basic and acidic residues" evidence="1">
    <location>
        <begin position="359"/>
        <end position="388"/>
    </location>
</feature>
<evidence type="ECO:0000313" key="3">
    <source>
        <dbReference type="Proteomes" id="UP000219050"/>
    </source>
</evidence>
<feature type="compositionally biased region" description="Basic and acidic residues" evidence="1">
    <location>
        <begin position="323"/>
        <end position="349"/>
    </location>
</feature>
<dbReference type="PANTHER" id="PTHR47372">
    <property type="entry name" value="DAUER UP-REGULATED-RELATED"/>
    <property type="match status" value="1"/>
</dbReference>
<dbReference type="EMBL" id="CP021404">
    <property type="protein sequence ID" value="ATI42260.1"/>
    <property type="molecule type" value="Genomic_DNA"/>
</dbReference>
<dbReference type="PANTHER" id="PTHR47372:SF11">
    <property type="entry name" value="RE19971P"/>
    <property type="match status" value="1"/>
</dbReference>
<dbReference type="Proteomes" id="UP000219050">
    <property type="component" value="Chromosome"/>
</dbReference>
<dbReference type="Pfam" id="PF12277">
    <property type="entry name" value="DUF3618"/>
    <property type="match status" value="1"/>
</dbReference>
<accession>A0A291M024</accession>
<keyword evidence="3" id="KW-1185">Reference proteome</keyword>
<evidence type="ECO:0000256" key="1">
    <source>
        <dbReference type="SAM" id="MobiDB-lite"/>
    </source>
</evidence>
<feature type="region of interest" description="Disordered" evidence="1">
    <location>
        <begin position="323"/>
        <end position="388"/>
    </location>
</feature>
<feature type="compositionally biased region" description="Basic and acidic residues" evidence="1">
    <location>
        <begin position="1"/>
        <end position="25"/>
    </location>
</feature>
<dbReference type="RefSeq" id="WP_097373465.1">
    <property type="nucleotide sequence ID" value="NZ_CP021404.1"/>
</dbReference>
<name>A0A291M024_9RHOB</name>
<dbReference type="KEGG" id="cmag:CBW24_09705"/>
<sequence>MSDTRSTDEIERELERDREQLKHSVESLQDTFSPENIMRTVTSNFRAHGGDIGKSISTAARDNPLALALTGVGLGWLIFGQGPSADRIEDRARDLSRRDPAKGTRAGRRDARNDAFIPPRGPVPSGDGPAWFTDAGHGPTASQRARAGLHNAQSAASDKMSAAGDRVSDAGARVGAAGRSASDSVRAAGASVSDGVSRGAGRVRDRSEAIARSLSEGTESLSESARERIIAARERAIEAREQAGRYASRGVDQAQDFFEEHPIVAGALAFAVGAAIAGALPRTRMEDEHFGEDSDRLYHEAEAIFAEEKAKALRVADAAMGEARKQGEKARSDAEDVARSVKDTADDKTQGSGSAADAVVDRAEDSVRRVAEAAKSKAEEEKLGKPGS</sequence>